<evidence type="ECO:0000256" key="7">
    <source>
        <dbReference type="HAMAP-Rule" id="MF_02065"/>
    </source>
</evidence>
<keyword evidence="5 7" id="KW-0456">Lyase</keyword>
<dbReference type="InterPro" id="IPR003770">
    <property type="entry name" value="MLTG-like"/>
</dbReference>
<comment type="subcellular location">
    <subcellularLocation>
        <location evidence="7">Cell membrane</location>
        <topology evidence="7">Single-pass membrane protein</topology>
    </subcellularLocation>
</comment>
<dbReference type="Gene3D" id="3.30.160.60">
    <property type="entry name" value="Classic Zinc Finger"/>
    <property type="match status" value="1"/>
</dbReference>
<keyword evidence="1 7" id="KW-1003">Cell membrane</keyword>
<feature type="transmembrane region" description="Helical" evidence="7">
    <location>
        <begin position="20"/>
        <end position="40"/>
    </location>
</feature>
<keyword evidence="9" id="KW-1185">Reference proteome</keyword>
<name>A0ABW6BYG4_9BACT</name>
<evidence type="ECO:0000256" key="4">
    <source>
        <dbReference type="ARBA" id="ARBA00023136"/>
    </source>
</evidence>
<dbReference type="PANTHER" id="PTHR30518:SF2">
    <property type="entry name" value="ENDOLYTIC MUREIN TRANSGLYCOSYLASE"/>
    <property type="match status" value="1"/>
</dbReference>
<dbReference type="NCBIfam" id="TIGR00247">
    <property type="entry name" value="endolytic transglycosylase MltG"/>
    <property type="match status" value="1"/>
</dbReference>
<evidence type="ECO:0000313" key="9">
    <source>
        <dbReference type="Proteomes" id="UP001597641"/>
    </source>
</evidence>
<comment type="catalytic activity">
    <reaction evidence="7">
        <text>a peptidoglycan chain = a peptidoglycan chain with N-acetyl-1,6-anhydromuramyl-[peptide] at the reducing end + a peptidoglycan chain with N-acetylglucosamine at the non-reducing end.</text>
        <dbReference type="EC" id="4.2.2.29"/>
    </reaction>
</comment>
<dbReference type="EMBL" id="JBHUOX010000013">
    <property type="protein sequence ID" value="MFD3002022.1"/>
    <property type="molecule type" value="Genomic_DNA"/>
</dbReference>
<keyword evidence="4 7" id="KW-0472">Membrane</keyword>
<comment type="function">
    <text evidence="7">Functions as a peptidoglycan terminase that cleaves nascent peptidoglycan strands endolytically to terminate their elongation.</text>
</comment>
<dbReference type="PANTHER" id="PTHR30518">
    <property type="entry name" value="ENDOLYTIC MUREIN TRANSGLYCOSYLASE"/>
    <property type="match status" value="1"/>
</dbReference>
<evidence type="ECO:0000256" key="5">
    <source>
        <dbReference type="ARBA" id="ARBA00023239"/>
    </source>
</evidence>
<dbReference type="EC" id="4.2.2.29" evidence="7"/>
<accession>A0ABW6BYG4</accession>
<comment type="caution">
    <text evidence="8">The sequence shown here is derived from an EMBL/GenBank/DDBJ whole genome shotgun (WGS) entry which is preliminary data.</text>
</comment>
<evidence type="ECO:0000256" key="2">
    <source>
        <dbReference type="ARBA" id="ARBA00022692"/>
    </source>
</evidence>
<feature type="site" description="Important for catalytic activity" evidence="7">
    <location>
        <position position="233"/>
    </location>
</feature>
<dbReference type="Pfam" id="PF02618">
    <property type="entry name" value="YceG"/>
    <property type="match status" value="1"/>
</dbReference>
<dbReference type="Proteomes" id="UP001597641">
    <property type="component" value="Unassembled WGS sequence"/>
</dbReference>
<evidence type="ECO:0000256" key="6">
    <source>
        <dbReference type="ARBA" id="ARBA00023316"/>
    </source>
</evidence>
<organism evidence="8 9">
    <name type="scientific">Pontibacter toksunensis</name>
    <dbReference type="NCBI Taxonomy" id="1332631"/>
    <lineage>
        <taxon>Bacteria</taxon>
        <taxon>Pseudomonadati</taxon>
        <taxon>Bacteroidota</taxon>
        <taxon>Cytophagia</taxon>
        <taxon>Cytophagales</taxon>
        <taxon>Hymenobacteraceae</taxon>
        <taxon>Pontibacter</taxon>
    </lineage>
</organism>
<comment type="similarity">
    <text evidence="7">Belongs to the transglycosylase MltG family.</text>
</comment>
<keyword evidence="2 7" id="KW-0812">Transmembrane</keyword>
<protein>
    <recommendedName>
        <fullName evidence="7">Endolytic murein transglycosylase</fullName>
        <ecNumber evidence="7">4.2.2.29</ecNumber>
    </recommendedName>
    <alternativeName>
        <fullName evidence="7">Peptidoglycan lytic transglycosylase</fullName>
    </alternativeName>
    <alternativeName>
        <fullName evidence="7">Peptidoglycan polymerization terminase</fullName>
    </alternativeName>
</protein>
<proteinExistence type="inferred from homology"/>
<evidence type="ECO:0000256" key="1">
    <source>
        <dbReference type="ARBA" id="ARBA00022475"/>
    </source>
</evidence>
<keyword evidence="3 7" id="KW-1133">Transmembrane helix</keyword>
<evidence type="ECO:0000256" key="3">
    <source>
        <dbReference type="ARBA" id="ARBA00022989"/>
    </source>
</evidence>
<keyword evidence="6 7" id="KW-0961">Cell wall biogenesis/degradation</keyword>
<dbReference type="RefSeq" id="WP_377486994.1">
    <property type="nucleotide sequence ID" value="NZ_JBHUOX010000013.1"/>
</dbReference>
<evidence type="ECO:0000313" key="8">
    <source>
        <dbReference type="EMBL" id="MFD3002022.1"/>
    </source>
</evidence>
<sequence length="358" mass="40924">MAQEVNRPIQRRKKKQKSMLLPGLIVLFLFLFVSFSYYAYQIVYTANVETKDRDTYVLIPTGATYAEAMDSLEATGVIIDKLSLRFMSKLMDYDELVKPGRYKLEHGWSNRQLIGVLRLGQQTPLNLTFANIRLRSQLAEKLAANVEPGEEEIDSLLNNQAYLASLGFDTTNIVSMFIPNTYEVYWTTTAPELMERMKKEYDKFWTPERKAKADKLGLSQQEVSTLASIVQAETIKNDEKSRVAGVYLNRLDKDMLLQADPTVVFAVGDFTIRRVLNAHLTYDSPYNTYKYKGLPPGPINVPNISSIDAVLNPEQHSYLYFCAKEDFSGYHAFATTVAEHQANARRFHQALNERNILR</sequence>
<dbReference type="CDD" id="cd08010">
    <property type="entry name" value="MltG_like"/>
    <property type="match status" value="1"/>
</dbReference>
<reference evidence="9" key="1">
    <citation type="journal article" date="2019" name="Int. J. Syst. Evol. Microbiol.">
        <title>The Global Catalogue of Microorganisms (GCM) 10K type strain sequencing project: providing services to taxonomists for standard genome sequencing and annotation.</title>
        <authorList>
            <consortium name="The Broad Institute Genomics Platform"/>
            <consortium name="The Broad Institute Genome Sequencing Center for Infectious Disease"/>
            <person name="Wu L."/>
            <person name="Ma J."/>
        </authorList>
    </citation>
    <scope>NUCLEOTIDE SEQUENCE [LARGE SCALE GENOMIC DNA]</scope>
    <source>
        <strain evidence="9">KCTC 23984</strain>
    </source>
</reference>
<dbReference type="HAMAP" id="MF_02065">
    <property type="entry name" value="MltG"/>
    <property type="match status" value="1"/>
</dbReference>
<dbReference type="Gene3D" id="3.30.1490.480">
    <property type="entry name" value="Endolytic murein transglycosylase"/>
    <property type="match status" value="1"/>
</dbReference>
<gene>
    <name evidence="7 8" type="primary">mltG</name>
    <name evidence="8" type="ORF">ACFS7Z_16745</name>
</gene>